<evidence type="ECO:0000313" key="3">
    <source>
        <dbReference type="Proteomes" id="UP001148838"/>
    </source>
</evidence>
<feature type="compositionally biased region" description="Low complexity" evidence="1">
    <location>
        <begin position="1"/>
        <end position="14"/>
    </location>
</feature>
<comment type="caution">
    <text evidence="2">The sequence shown here is derived from an EMBL/GenBank/DDBJ whole genome shotgun (WGS) entry which is preliminary data.</text>
</comment>
<name>A0ABQ8SFI4_PERAM</name>
<sequence length="241" mass="27035">MSMAVPPCNRSSSSSPPPPPPPRSGACRSPFSTFVLLRTCVHYLRLYRLINVSSQRLLGTFSPRHLWLPPLQAHILSLFYNCYALLTANFNYSQNWALQFVGVQSPFYSFHTKFYDVFVMVVHCANPTCRPTRNDSETIPSFPYTAVVCKSVSGKSFNGSSNIYSAMVAFAVNGFVEKPQKKPQPGSNTPYHMAPMTACTIQIHEKEIAQMKLRVAPVIISRICDSSWSPNKAARIRYSAW</sequence>
<evidence type="ECO:0000256" key="1">
    <source>
        <dbReference type="SAM" id="MobiDB-lite"/>
    </source>
</evidence>
<dbReference type="EMBL" id="JAJSOF020000029">
    <property type="protein sequence ID" value="KAJ4432634.1"/>
    <property type="molecule type" value="Genomic_DNA"/>
</dbReference>
<accession>A0ABQ8SFI4</accession>
<reference evidence="2 3" key="1">
    <citation type="journal article" date="2022" name="Allergy">
        <title>Genome assembly and annotation of Periplaneta americana reveal a comprehensive cockroach allergen profile.</title>
        <authorList>
            <person name="Wang L."/>
            <person name="Xiong Q."/>
            <person name="Saelim N."/>
            <person name="Wang L."/>
            <person name="Nong W."/>
            <person name="Wan A.T."/>
            <person name="Shi M."/>
            <person name="Liu X."/>
            <person name="Cao Q."/>
            <person name="Hui J.H.L."/>
            <person name="Sookrung N."/>
            <person name="Leung T.F."/>
            <person name="Tungtrongchitr A."/>
            <person name="Tsui S.K.W."/>
        </authorList>
    </citation>
    <scope>NUCLEOTIDE SEQUENCE [LARGE SCALE GENOMIC DNA]</scope>
    <source>
        <strain evidence="2">PWHHKU_190912</strain>
    </source>
</reference>
<proteinExistence type="predicted"/>
<keyword evidence="3" id="KW-1185">Reference proteome</keyword>
<organism evidence="2 3">
    <name type="scientific">Periplaneta americana</name>
    <name type="common">American cockroach</name>
    <name type="synonym">Blatta americana</name>
    <dbReference type="NCBI Taxonomy" id="6978"/>
    <lineage>
        <taxon>Eukaryota</taxon>
        <taxon>Metazoa</taxon>
        <taxon>Ecdysozoa</taxon>
        <taxon>Arthropoda</taxon>
        <taxon>Hexapoda</taxon>
        <taxon>Insecta</taxon>
        <taxon>Pterygota</taxon>
        <taxon>Neoptera</taxon>
        <taxon>Polyneoptera</taxon>
        <taxon>Dictyoptera</taxon>
        <taxon>Blattodea</taxon>
        <taxon>Blattoidea</taxon>
        <taxon>Blattidae</taxon>
        <taxon>Blattinae</taxon>
        <taxon>Periplaneta</taxon>
    </lineage>
</organism>
<dbReference type="Proteomes" id="UP001148838">
    <property type="component" value="Unassembled WGS sequence"/>
</dbReference>
<gene>
    <name evidence="2" type="ORF">ANN_21257</name>
</gene>
<protein>
    <submittedName>
        <fullName evidence="2">Uncharacterized protein</fullName>
    </submittedName>
</protein>
<feature type="region of interest" description="Disordered" evidence="1">
    <location>
        <begin position="1"/>
        <end position="24"/>
    </location>
</feature>
<evidence type="ECO:0000313" key="2">
    <source>
        <dbReference type="EMBL" id="KAJ4432634.1"/>
    </source>
</evidence>